<protein>
    <submittedName>
        <fullName evidence="2">Uncharacterized protein</fullName>
    </submittedName>
</protein>
<keyword evidence="3" id="KW-1185">Reference proteome</keyword>
<evidence type="ECO:0000256" key="1">
    <source>
        <dbReference type="SAM" id="MobiDB-lite"/>
    </source>
</evidence>
<name>A0A3Q7GA55_SOLLC</name>
<dbReference type="InParanoid" id="A0A3Q7GA55"/>
<dbReference type="EnsemblPlants" id="Solyc04g078450.3.1">
    <property type="protein sequence ID" value="Solyc04g078450.3.1.1"/>
    <property type="gene ID" value="Solyc04g078450.3"/>
</dbReference>
<evidence type="ECO:0000313" key="2">
    <source>
        <dbReference type="EnsemblPlants" id="Solyc04g078450.3.1.1"/>
    </source>
</evidence>
<dbReference type="Proteomes" id="UP000004994">
    <property type="component" value="Chromosome 4"/>
</dbReference>
<evidence type="ECO:0000313" key="3">
    <source>
        <dbReference type="Proteomes" id="UP000004994"/>
    </source>
</evidence>
<reference evidence="2" key="2">
    <citation type="submission" date="2019-01" db="UniProtKB">
        <authorList>
            <consortium name="EnsemblPlants"/>
        </authorList>
    </citation>
    <scope>IDENTIFICATION</scope>
    <source>
        <strain evidence="2">cv. Heinz 1706</strain>
    </source>
</reference>
<dbReference type="AlphaFoldDB" id="A0A3Q7GA55"/>
<sequence length="88" mass="10651">MTPHKAHRRRSQHQSEVNHRSDRSFCSLNHRWKYRRRTCLAGLPPHIRPSPVHKYLSVIRSCELGFQRMPHTNPIQLMEFCNRTEFFL</sequence>
<reference evidence="2" key="1">
    <citation type="journal article" date="2012" name="Nature">
        <title>The tomato genome sequence provides insights into fleshy fruit evolution.</title>
        <authorList>
            <consortium name="Tomato Genome Consortium"/>
        </authorList>
    </citation>
    <scope>NUCLEOTIDE SEQUENCE [LARGE SCALE GENOMIC DNA]</scope>
    <source>
        <strain evidence="2">cv. Heinz 1706</strain>
    </source>
</reference>
<feature type="compositionally biased region" description="Basic residues" evidence="1">
    <location>
        <begin position="1"/>
        <end position="12"/>
    </location>
</feature>
<proteinExistence type="predicted"/>
<feature type="region of interest" description="Disordered" evidence="1">
    <location>
        <begin position="1"/>
        <end position="22"/>
    </location>
</feature>
<dbReference type="Gramene" id="Solyc04g078450.3.1">
    <property type="protein sequence ID" value="Solyc04g078450.3.1.1"/>
    <property type="gene ID" value="Solyc04g078450.3"/>
</dbReference>
<organism evidence="2">
    <name type="scientific">Solanum lycopersicum</name>
    <name type="common">Tomato</name>
    <name type="synonym">Lycopersicon esculentum</name>
    <dbReference type="NCBI Taxonomy" id="4081"/>
    <lineage>
        <taxon>Eukaryota</taxon>
        <taxon>Viridiplantae</taxon>
        <taxon>Streptophyta</taxon>
        <taxon>Embryophyta</taxon>
        <taxon>Tracheophyta</taxon>
        <taxon>Spermatophyta</taxon>
        <taxon>Magnoliopsida</taxon>
        <taxon>eudicotyledons</taxon>
        <taxon>Gunneridae</taxon>
        <taxon>Pentapetalae</taxon>
        <taxon>asterids</taxon>
        <taxon>lamiids</taxon>
        <taxon>Solanales</taxon>
        <taxon>Solanaceae</taxon>
        <taxon>Solanoideae</taxon>
        <taxon>Solaneae</taxon>
        <taxon>Solanum</taxon>
        <taxon>Solanum subgen. Lycopersicon</taxon>
    </lineage>
</organism>
<accession>A0A3Q7GA55</accession>